<organism evidence="2 3">
    <name type="scientific">Mycena albidolilacea</name>
    <dbReference type="NCBI Taxonomy" id="1033008"/>
    <lineage>
        <taxon>Eukaryota</taxon>
        <taxon>Fungi</taxon>
        <taxon>Dikarya</taxon>
        <taxon>Basidiomycota</taxon>
        <taxon>Agaricomycotina</taxon>
        <taxon>Agaricomycetes</taxon>
        <taxon>Agaricomycetidae</taxon>
        <taxon>Agaricales</taxon>
        <taxon>Marasmiineae</taxon>
        <taxon>Mycenaceae</taxon>
        <taxon>Mycena</taxon>
    </lineage>
</organism>
<comment type="caution">
    <text evidence="2">The sequence shown here is derived from an EMBL/GenBank/DDBJ whole genome shotgun (WGS) entry which is preliminary data.</text>
</comment>
<name>A0AAD6YYX4_9AGAR</name>
<feature type="region of interest" description="Disordered" evidence="1">
    <location>
        <begin position="1"/>
        <end position="33"/>
    </location>
</feature>
<reference evidence="2" key="1">
    <citation type="submission" date="2023-03" db="EMBL/GenBank/DDBJ databases">
        <title>Massive genome expansion in bonnet fungi (Mycena s.s.) driven by repeated elements and novel gene families across ecological guilds.</title>
        <authorList>
            <consortium name="Lawrence Berkeley National Laboratory"/>
            <person name="Harder C.B."/>
            <person name="Miyauchi S."/>
            <person name="Viragh M."/>
            <person name="Kuo A."/>
            <person name="Thoen E."/>
            <person name="Andreopoulos B."/>
            <person name="Lu D."/>
            <person name="Skrede I."/>
            <person name="Drula E."/>
            <person name="Henrissat B."/>
            <person name="Morin E."/>
            <person name="Kohler A."/>
            <person name="Barry K."/>
            <person name="LaButti K."/>
            <person name="Morin E."/>
            <person name="Salamov A."/>
            <person name="Lipzen A."/>
            <person name="Mereny Z."/>
            <person name="Hegedus B."/>
            <person name="Baldrian P."/>
            <person name="Stursova M."/>
            <person name="Weitz H."/>
            <person name="Taylor A."/>
            <person name="Grigoriev I.V."/>
            <person name="Nagy L.G."/>
            <person name="Martin F."/>
            <person name="Kauserud H."/>
        </authorList>
    </citation>
    <scope>NUCLEOTIDE SEQUENCE</scope>
    <source>
        <strain evidence="2">CBHHK002</strain>
    </source>
</reference>
<dbReference type="Proteomes" id="UP001218218">
    <property type="component" value="Unassembled WGS sequence"/>
</dbReference>
<evidence type="ECO:0000313" key="2">
    <source>
        <dbReference type="EMBL" id="KAJ7301791.1"/>
    </source>
</evidence>
<sequence>MRRGRKPLDPEVQAERRRESRLRYESQHREERREAARLRMQRHREVIRNSGYKVIESYKRQARRSAAKYRESHSFHSFFRQKCGTSSKGSKKLSAPAGRPINLVLDHPGQETTVLMKATQEMTGLMSIATLTGRSGTSSTPCKRRFCHVGFLAAQKTLAPVAHVFAVPLTSGLSTGEDIIGRLHEGRFLARVIVSNS</sequence>
<accession>A0AAD6YYX4</accession>
<dbReference type="EMBL" id="JARIHO010000126">
    <property type="protein sequence ID" value="KAJ7301791.1"/>
    <property type="molecule type" value="Genomic_DNA"/>
</dbReference>
<proteinExistence type="predicted"/>
<gene>
    <name evidence="2" type="ORF">DFH08DRAFT_827175</name>
</gene>
<protein>
    <submittedName>
        <fullName evidence="2">Uncharacterized protein</fullName>
    </submittedName>
</protein>
<dbReference type="AlphaFoldDB" id="A0AAD6YYX4"/>
<evidence type="ECO:0000256" key="1">
    <source>
        <dbReference type="SAM" id="MobiDB-lite"/>
    </source>
</evidence>
<evidence type="ECO:0000313" key="3">
    <source>
        <dbReference type="Proteomes" id="UP001218218"/>
    </source>
</evidence>
<keyword evidence="3" id="KW-1185">Reference proteome</keyword>